<comment type="caution">
    <text evidence="3">The sequence shown here is derived from an EMBL/GenBank/DDBJ whole genome shotgun (WGS) entry which is preliminary data.</text>
</comment>
<accession>A0AAN7YBW3</accession>
<feature type="signal peptide" evidence="2">
    <location>
        <begin position="1"/>
        <end position="20"/>
    </location>
</feature>
<proteinExistence type="predicted"/>
<dbReference type="AlphaFoldDB" id="A0AAN7YBW3"/>
<keyword evidence="1" id="KW-0472">Membrane</keyword>
<gene>
    <name evidence="3" type="ORF">LTR62_000925</name>
</gene>
<reference evidence="3" key="1">
    <citation type="submission" date="2023-08" db="EMBL/GenBank/DDBJ databases">
        <title>Black Yeasts Isolated from many extreme environments.</title>
        <authorList>
            <person name="Coleine C."/>
            <person name="Stajich J.E."/>
            <person name="Selbmann L."/>
        </authorList>
    </citation>
    <scope>NUCLEOTIDE SEQUENCE</scope>
    <source>
        <strain evidence="3">CCFEE 5401</strain>
    </source>
</reference>
<evidence type="ECO:0000313" key="3">
    <source>
        <dbReference type="EMBL" id="KAK5107644.1"/>
    </source>
</evidence>
<protein>
    <submittedName>
        <fullName evidence="3">Uncharacterized protein</fullName>
    </submittedName>
</protein>
<organism evidence="3 4">
    <name type="scientific">Meristemomyces frigidus</name>
    <dbReference type="NCBI Taxonomy" id="1508187"/>
    <lineage>
        <taxon>Eukaryota</taxon>
        <taxon>Fungi</taxon>
        <taxon>Dikarya</taxon>
        <taxon>Ascomycota</taxon>
        <taxon>Pezizomycotina</taxon>
        <taxon>Dothideomycetes</taxon>
        <taxon>Dothideomycetidae</taxon>
        <taxon>Mycosphaerellales</taxon>
        <taxon>Teratosphaeriaceae</taxon>
        <taxon>Meristemomyces</taxon>
    </lineage>
</organism>
<keyword evidence="1" id="KW-0812">Transmembrane</keyword>
<dbReference type="Proteomes" id="UP001310890">
    <property type="component" value="Unassembled WGS sequence"/>
</dbReference>
<feature type="transmembrane region" description="Helical" evidence="1">
    <location>
        <begin position="273"/>
        <end position="298"/>
    </location>
</feature>
<dbReference type="EMBL" id="JAVRRL010000112">
    <property type="protein sequence ID" value="KAK5107644.1"/>
    <property type="molecule type" value="Genomic_DNA"/>
</dbReference>
<sequence>MYGSKTIMAAAVVFGAQALAFDMPVSWSSCFQASNVTSEAALCVDPTASAVNSCIAASGNATSAAAYQSWVGGYCAVSSSSSSATVTSSASPSTPTTTQMTTSTVYTTTLITVTSCAATVTNCPAHSTVVITSTVPAYTTVCPVTATSSASSSPVSPYINSKPTPASLTSTVPVPYTTSVTTWAPVAYTSSVTTWAPVTYTWTSSSATTVVTSSVPVTTILTSTKMSTYTSAVLTSASTWSGAWNGVQPTGSSSMNNGTNTWAAPAATSTGPVAYTGGASGLVAGGALAVIGAFAALVL</sequence>
<feature type="chain" id="PRO_5042827943" evidence="2">
    <location>
        <begin position="21"/>
        <end position="299"/>
    </location>
</feature>
<evidence type="ECO:0000313" key="4">
    <source>
        <dbReference type="Proteomes" id="UP001310890"/>
    </source>
</evidence>
<name>A0AAN7YBW3_9PEZI</name>
<evidence type="ECO:0000256" key="2">
    <source>
        <dbReference type="SAM" id="SignalP"/>
    </source>
</evidence>
<keyword evidence="1" id="KW-1133">Transmembrane helix</keyword>
<keyword evidence="2" id="KW-0732">Signal</keyword>
<evidence type="ECO:0000256" key="1">
    <source>
        <dbReference type="SAM" id="Phobius"/>
    </source>
</evidence>